<comment type="function">
    <text evidence="7">Catalyzes the transfer of the diacylglyceryl group from phosphatidylglycerol to the sulfhydryl group of the N-terminal cysteine of a prolipoprotein, the first step in the formation of mature lipoproteins.</text>
</comment>
<feature type="transmembrane region" description="Helical" evidence="7">
    <location>
        <begin position="201"/>
        <end position="218"/>
    </location>
</feature>
<evidence type="ECO:0000256" key="3">
    <source>
        <dbReference type="ARBA" id="ARBA00022679"/>
    </source>
</evidence>
<dbReference type="NCBIfam" id="TIGR00544">
    <property type="entry name" value="lgt"/>
    <property type="match status" value="1"/>
</dbReference>
<comment type="subcellular location">
    <subcellularLocation>
        <location evidence="7">Cell membrane</location>
        <topology evidence="7">Multi-pass membrane protein</topology>
    </subcellularLocation>
</comment>
<organism evidence="8 9">
    <name type="scientific">Candidatus Enterocloster excrementigallinarum</name>
    <dbReference type="NCBI Taxonomy" id="2838558"/>
    <lineage>
        <taxon>Bacteria</taxon>
        <taxon>Bacillati</taxon>
        <taxon>Bacillota</taxon>
        <taxon>Clostridia</taxon>
        <taxon>Lachnospirales</taxon>
        <taxon>Lachnospiraceae</taxon>
        <taxon>Enterocloster</taxon>
    </lineage>
</organism>
<evidence type="ECO:0000313" key="8">
    <source>
        <dbReference type="EMBL" id="HJC67975.1"/>
    </source>
</evidence>
<feature type="transmembrane region" description="Helical" evidence="7">
    <location>
        <begin position="258"/>
        <end position="278"/>
    </location>
</feature>
<dbReference type="Proteomes" id="UP000823863">
    <property type="component" value="Unassembled WGS sequence"/>
</dbReference>
<dbReference type="EC" id="2.5.1.145" evidence="7"/>
<name>A0A9D2TF10_9FIRM</name>
<feature type="transmembrane region" description="Helical" evidence="7">
    <location>
        <begin position="60"/>
        <end position="80"/>
    </location>
</feature>
<feature type="transmembrane region" description="Helical" evidence="7">
    <location>
        <begin position="126"/>
        <end position="144"/>
    </location>
</feature>
<evidence type="ECO:0000256" key="5">
    <source>
        <dbReference type="ARBA" id="ARBA00022989"/>
    </source>
</evidence>
<dbReference type="GO" id="GO:0005886">
    <property type="term" value="C:plasma membrane"/>
    <property type="evidence" value="ECO:0007669"/>
    <property type="project" value="UniProtKB-SubCell"/>
</dbReference>
<evidence type="ECO:0000256" key="7">
    <source>
        <dbReference type="HAMAP-Rule" id="MF_01147"/>
    </source>
</evidence>
<evidence type="ECO:0000256" key="1">
    <source>
        <dbReference type="ARBA" id="ARBA00007150"/>
    </source>
</evidence>
<comment type="catalytic activity">
    <reaction evidence="7">
        <text>L-cysteinyl-[prolipoprotein] + a 1,2-diacyl-sn-glycero-3-phospho-(1'-sn-glycerol) = an S-1,2-diacyl-sn-glyceryl-L-cysteinyl-[prolipoprotein] + sn-glycerol 1-phosphate + H(+)</text>
        <dbReference type="Rhea" id="RHEA:56712"/>
        <dbReference type="Rhea" id="RHEA-COMP:14679"/>
        <dbReference type="Rhea" id="RHEA-COMP:14680"/>
        <dbReference type="ChEBI" id="CHEBI:15378"/>
        <dbReference type="ChEBI" id="CHEBI:29950"/>
        <dbReference type="ChEBI" id="CHEBI:57685"/>
        <dbReference type="ChEBI" id="CHEBI:64716"/>
        <dbReference type="ChEBI" id="CHEBI:140658"/>
        <dbReference type="EC" id="2.5.1.145"/>
    </reaction>
</comment>
<feature type="transmembrane region" description="Helical" evidence="7">
    <location>
        <begin position="29"/>
        <end position="48"/>
    </location>
</feature>
<dbReference type="PROSITE" id="PS01311">
    <property type="entry name" value="LGT"/>
    <property type="match status" value="1"/>
</dbReference>
<dbReference type="Pfam" id="PF01790">
    <property type="entry name" value="LGT"/>
    <property type="match status" value="1"/>
</dbReference>
<feature type="transmembrane region" description="Helical" evidence="7">
    <location>
        <begin position="230"/>
        <end position="246"/>
    </location>
</feature>
<evidence type="ECO:0000256" key="2">
    <source>
        <dbReference type="ARBA" id="ARBA00022475"/>
    </source>
</evidence>
<keyword evidence="6 7" id="KW-0472">Membrane</keyword>
<proteinExistence type="inferred from homology"/>
<evidence type="ECO:0000313" key="9">
    <source>
        <dbReference type="Proteomes" id="UP000823863"/>
    </source>
</evidence>
<feature type="transmembrane region" description="Helical" evidence="7">
    <location>
        <begin position="100"/>
        <end position="119"/>
    </location>
</feature>
<protein>
    <recommendedName>
        <fullName evidence="7">Phosphatidylglycerol--prolipoprotein diacylglyceryl transferase</fullName>
        <ecNumber evidence="7">2.5.1.145</ecNumber>
    </recommendedName>
</protein>
<dbReference type="InterPro" id="IPR001640">
    <property type="entry name" value="Lgt"/>
</dbReference>
<dbReference type="HAMAP" id="MF_01147">
    <property type="entry name" value="Lgt"/>
    <property type="match status" value="1"/>
</dbReference>
<dbReference type="PANTHER" id="PTHR30589:SF0">
    <property type="entry name" value="PHOSPHATIDYLGLYCEROL--PROLIPOPROTEIN DIACYLGLYCERYL TRANSFERASE"/>
    <property type="match status" value="1"/>
</dbReference>
<reference evidence="8" key="1">
    <citation type="journal article" date="2021" name="PeerJ">
        <title>Extensive microbial diversity within the chicken gut microbiome revealed by metagenomics and culture.</title>
        <authorList>
            <person name="Gilroy R."/>
            <person name="Ravi A."/>
            <person name="Getino M."/>
            <person name="Pursley I."/>
            <person name="Horton D.L."/>
            <person name="Alikhan N.F."/>
            <person name="Baker D."/>
            <person name="Gharbi K."/>
            <person name="Hall N."/>
            <person name="Watson M."/>
            <person name="Adriaenssens E.M."/>
            <person name="Foster-Nyarko E."/>
            <person name="Jarju S."/>
            <person name="Secka A."/>
            <person name="Antonio M."/>
            <person name="Oren A."/>
            <person name="Chaudhuri R.R."/>
            <person name="La Ragione R."/>
            <person name="Hildebrand F."/>
            <person name="Pallen M.J."/>
        </authorList>
    </citation>
    <scope>NUCLEOTIDE SEQUENCE</scope>
    <source>
        <strain evidence="8">CHK198-12963</strain>
    </source>
</reference>
<feature type="binding site" evidence="7">
    <location>
        <position position="146"/>
    </location>
    <ligand>
        <name>a 1,2-diacyl-sn-glycero-3-phospho-(1'-sn-glycerol)</name>
        <dbReference type="ChEBI" id="CHEBI:64716"/>
    </ligand>
</feature>
<gene>
    <name evidence="7 8" type="primary">lgt</name>
    <name evidence="8" type="ORF">H9931_14905</name>
</gene>
<keyword evidence="2 7" id="KW-1003">Cell membrane</keyword>
<keyword evidence="3 7" id="KW-0808">Transferase</keyword>
<comment type="similarity">
    <text evidence="1 7">Belongs to the Lgt family.</text>
</comment>
<dbReference type="AlphaFoldDB" id="A0A9D2TF10"/>
<reference evidence="8" key="2">
    <citation type="submission" date="2021-04" db="EMBL/GenBank/DDBJ databases">
        <authorList>
            <person name="Gilroy R."/>
        </authorList>
    </citation>
    <scope>NUCLEOTIDE SEQUENCE</scope>
    <source>
        <strain evidence="8">CHK198-12963</strain>
    </source>
</reference>
<comment type="pathway">
    <text evidence="7">Protein modification; lipoprotein biosynthesis (diacylglyceryl transfer).</text>
</comment>
<evidence type="ECO:0000256" key="4">
    <source>
        <dbReference type="ARBA" id="ARBA00022692"/>
    </source>
</evidence>
<sequence>MNGADLSFVHLGITIEHMRNSISIFGFRVAFYGIIIGLGMLAGMWVAMRDARRRGQDPDLYLDFALYAIIFSIIGARLYYVIFDWQLYKDNPIQIFNLRAGGLAIYGGVIGAVLTLIVYTRIKKQSFLSMADTGVLGLITGQIIGRWGNFFNCEAFGGYTDNLLAMRIKASIVNPSMISQELWDHRIVDGGIDYIQVHPTFFYESMWNLGVLLFLLWYRKRKKFTGEMMWLYFLGYGLGRVWIEGLRTDQLKLPGTGIAVSQLLSAVLVLISAGIIFWKRSQSAKMKTAGISDSTRADQD</sequence>
<comment type="caution">
    <text evidence="8">The sequence shown here is derived from an EMBL/GenBank/DDBJ whole genome shotgun (WGS) entry which is preliminary data.</text>
</comment>
<evidence type="ECO:0000256" key="6">
    <source>
        <dbReference type="ARBA" id="ARBA00023136"/>
    </source>
</evidence>
<dbReference type="EMBL" id="DWWB01000088">
    <property type="protein sequence ID" value="HJC67975.1"/>
    <property type="molecule type" value="Genomic_DNA"/>
</dbReference>
<dbReference type="GO" id="GO:0042158">
    <property type="term" value="P:lipoprotein biosynthetic process"/>
    <property type="evidence" value="ECO:0007669"/>
    <property type="project" value="UniProtKB-UniRule"/>
</dbReference>
<keyword evidence="4 7" id="KW-0812">Transmembrane</keyword>
<accession>A0A9D2TF10</accession>
<dbReference type="PANTHER" id="PTHR30589">
    <property type="entry name" value="PROLIPOPROTEIN DIACYLGLYCERYL TRANSFERASE"/>
    <property type="match status" value="1"/>
</dbReference>
<keyword evidence="5 7" id="KW-1133">Transmembrane helix</keyword>
<dbReference type="GO" id="GO:0008961">
    <property type="term" value="F:phosphatidylglycerol-prolipoprotein diacylglyceryl transferase activity"/>
    <property type="evidence" value="ECO:0007669"/>
    <property type="project" value="UniProtKB-UniRule"/>
</dbReference>